<accession>A0ACC1IMA6</accession>
<organism evidence="1 2">
    <name type="scientific">Kickxella alabastrina</name>
    <dbReference type="NCBI Taxonomy" id="61397"/>
    <lineage>
        <taxon>Eukaryota</taxon>
        <taxon>Fungi</taxon>
        <taxon>Fungi incertae sedis</taxon>
        <taxon>Zoopagomycota</taxon>
        <taxon>Kickxellomycotina</taxon>
        <taxon>Kickxellomycetes</taxon>
        <taxon>Kickxellales</taxon>
        <taxon>Kickxellaceae</taxon>
        <taxon>Kickxella</taxon>
    </lineage>
</organism>
<reference evidence="1" key="1">
    <citation type="submission" date="2022-07" db="EMBL/GenBank/DDBJ databases">
        <title>Phylogenomic reconstructions and comparative analyses of Kickxellomycotina fungi.</title>
        <authorList>
            <person name="Reynolds N.K."/>
            <person name="Stajich J.E."/>
            <person name="Barry K."/>
            <person name="Grigoriev I.V."/>
            <person name="Crous P."/>
            <person name="Smith M.E."/>
        </authorList>
    </citation>
    <scope>NUCLEOTIDE SEQUENCE</scope>
    <source>
        <strain evidence="1">Benny 63K</strain>
    </source>
</reference>
<dbReference type="Proteomes" id="UP001150581">
    <property type="component" value="Unassembled WGS sequence"/>
</dbReference>
<dbReference type="EMBL" id="JANBPG010000446">
    <property type="protein sequence ID" value="KAJ1896449.1"/>
    <property type="molecule type" value="Genomic_DNA"/>
</dbReference>
<proteinExistence type="predicted"/>
<name>A0ACC1IMA6_9FUNG</name>
<protein>
    <submittedName>
        <fullName evidence="1">Uncharacterized protein</fullName>
    </submittedName>
</protein>
<gene>
    <name evidence="1" type="ORF">LPJ66_003985</name>
</gene>
<sequence length="321" mass="35953">MSYNAQHMDGEKHTRPMTFEEAEEFKGLQSMAYEYDNYLLPLFPSLRALAPQATKISQLQCIPIFGNLVVFYIICKFISRSTNIGCIGGSTIIYMLGYSLLMFIIGFIPFVNVWLAYKLRPLYKCWQLFSGEIDNRGLYYGVSKAGMLAEFPVSELTTSSMYHLASPPTGTTPLKGIPYEIPSDTPNGPAIPIKAAVEKHHSVDSVPRDKRGYSSFIPVQLPHHVQNQLQVQAQNQMYGQMQAQGQVKGQVQAQGKNPGQGYGHGAGTNPRSTMADSEYDAYSTRRHSFDSMRASTIPEEADFLKKGYTVRQSHLDNWPLK</sequence>
<comment type="caution">
    <text evidence="1">The sequence shown here is derived from an EMBL/GenBank/DDBJ whole genome shotgun (WGS) entry which is preliminary data.</text>
</comment>
<keyword evidence="2" id="KW-1185">Reference proteome</keyword>
<evidence type="ECO:0000313" key="1">
    <source>
        <dbReference type="EMBL" id="KAJ1896449.1"/>
    </source>
</evidence>
<evidence type="ECO:0000313" key="2">
    <source>
        <dbReference type="Proteomes" id="UP001150581"/>
    </source>
</evidence>